<evidence type="ECO:0000313" key="2">
    <source>
        <dbReference type="Proteomes" id="UP000625283"/>
    </source>
</evidence>
<gene>
    <name evidence="1" type="ORF">JKG61_06640</name>
</gene>
<dbReference type="EMBL" id="JAERTY010000003">
    <property type="protein sequence ID" value="MBL1408425.1"/>
    <property type="molecule type" value="Genomic_DNA"/>
</dbReference>
<comment type="caution">
    <text evidence="1">The sequence shown here is derived from an EMBL/GenBank/DDBJ whole genome shotgun (WGS) entry which is preliminary data.</text>
</comment>
<evidence type="ECO:0000313" key="1">
    <source>
        <dbReference type="EMBL" id="MBL1408425.1"/>
    </source>
</evidence>
<dbReference type="RefSeq" id="WP_202102186.1">
    <property type="nucleotide sequence ID" value="NZ_JAERTY010000003.1"/>
</dbReference>
<protein>
    <submittedName>
        <fullName evidence="1">Uncharacterized protein</fullName>
    </submittedName>
</protein>
<organism evidence="1 2">
    <name type="scientific">Sphingobacterium faecale</name>
    <dbReference type="NCBI Taxonomy" id="2803775"/>
    <lineage>
        <taxon>Bacteria</taxon>
        <taxon>Pseudomonadati</taxon>
        <taxon>Bacteroidota</taxon>
        <taxon>Sphingobacteriia</taxon>
        <taxon>Sphingobacteriales</taxon>
        <taxon>Sphingobacteriaceae</taxon>
        <taxon>Sphingobacterium</taxon>
    </lineage>
</organism>
<reference evidence="1 2" key="1">
    <citation type="submission" date="2021-01" db="EMBL/GenBank/DDBJ databases">
        <title>C459-1 draft genome sequence.</title>
        <authorList>
            <person name="Zhang X.-F."/>
        </authorList>
    </citation>
    <scope>NUCLEOTIDE SEQUENCE [LARGE SCALE GENOMIC DNA]</scope>
    <source>
        <strain evidence="2">C459-1</strain>
    </source>
</reference>
<dbReference type="Proteomes" id="UP000625283">
    <property type="component" value="Unassembled WGS sequence"/>
</dbReference>
<accession>A0ABS1R160</accession>
<proteinExistence type="predicted"/>
<name>A0ABS1R160_9SPHI</name>
<keyword evidence="2" id="KW-1185">Reference proteome</keyword>
<sequence>MHHVEYENNYITLLTKQEILNPYLVLDNLFVDFSSAEALQDELFEILTIAIRRNYWLTYDSPLVLYKKYKKLVRLFEAGWLISKIRPTSFVHESLLTPYDQIEASVPNRKTKKTTKDVVSEGYRIVVFSYNSSSLDIIRGNLFYLLFEGLMPTCVKYSNEIDPYYFRMMQEMNDLISALQTVYHYEKDNILSELDMAVLKTICDEFISRESFFDYNSDLQGGLSYTNKEELKNALAISRKILFTTNFWKLHGNPGNILYYYHDFLFILDSYWMHYLELCNKGVAFNTKWKYPGEKKNELHHSGYEWIKRPWKLLYDNFEKRSIHDWRNLLDKCLEDVLSNRFIGYSTDSHNEDILRFISSLLFLESLQEYEPEIY</sequence>